<dbReference type="NCBIfam" id="TIGR00426">
    <property type="entry name" value="competence protein ComEA helix-hairpin-helix repeat region"/>
    <property type="match status" value="1"/>
</dbReference>
<sequence length="114" mass="12228">MRRTLVTLALLAGLAAPVLADSEKGGVVNINTASVQELKLLPRVGPALAQRILEFREKNGPFKSPEELMRVKGIGEKTFDLMKPYVTTSGPTTLKQKVASARKRAQGQKATGGN</sequence>
<feature type="chain" id="PRO_5035983117" evidence="2">
    <location>
        <begin position="21"/>
        <end position="114"/>
    </location>
</feature>
<dbReference type="InterPro" id="IPR051675">
    <property type="entry name" value="Endo/Exo/Phosphatase_dom_1"/>
</dbReference>
<evidence type="ECO:0000259" key="3">
    <source>
        <dbReference type="SMART" id="SM00278"/>
    </source>
</evidence>
<feature type="region of interest" description="Disordered" evidence="1">
    <location>
        <begin position="93"/>
        <end position="114"/>
    </location>
</feature>
<dbReference type="EMBL" id="JMFG01000002">
    <property type="protein sequence ID" value="KDA54857.1"/>
    <property type="molecule type" value="Genomic_DNA"/>
</dbReference>
<keyword evidence="2" id="KW-0732">Signal</keyword>
<dbReference type="InterPro" id="IPR003583">
    <property type="entry name" value="Hlx-hairpin-Hlx_DNA-bd_motif"/>
</dbReference>
<keyword evidence="6" id="KW-1185">Reference proteome</keyword>
<dbReference type="EMBL" id="DSMR01000183">
    <property type="protein sequence ID" value="HET47028.1"/>
    <property type="molecule type" value="Genomic_DNA"/>
</dbReference>
<comment type="caution">
    <text evidence="5">The sequence shown here is derived from an EMBL/GenBank/DDBJ whole genome shotgun (WGS) entry which is preliminary data.</text>
</comment>
<dbReference type="OrthoDB" id="9790239at2"/>
<reference evidence="4" key="2">
    <citation type="journal article" date="2020" name="mSystems">
        <title>Genome- and Community-Level Interaction Insights into Carbon Utilization and Element Cycling Functions of Hydrothermarchaeota in Hydrothermal Sediment.</title>
        <authorList>
            <person name="Zhou Z."/>
            <person name="Liu Y."/>
            <person name="Xu W."/>
            <person name="Pan J."/>
            <person name="Luo Z.H."/>
            <person name="Li M."/>
        </authorList>
    </citation>
    <scope>NUCLEOTIDE SEQUENCE [LARGE SCALE GENOMIC DNA]</scope>
    <source>
        <strain evidence="4">SpSt-299</strain>
    </source>
</reference>
<gene>
    <name evidence="5" type="ORF">EG19_03385</name>
    <name evidence="4" type="ORF">ENQ31_02550</name>
</gene>
<evidence type="ECO:0000313" key="5">
    <source>
        <dbReference type="EMBL" id="KDA54857.1"/>
    </source>
</evidence>
<dbReference type="PANTHER" id="PTHR21180:SF32">
    <property type="entry name" value="ENDONUCLEASE_EXONUCLEASE_PHOSPHATASE FAMILY DOMAIN-CONTAINING PROTEIN 1"/>
    <property type="match status" value="1"/>
</dbReference>
<dbReference type="RefSeq" id="WP_053334689.1">
    <property type="nucleotide sequence ID" value="NZ_JMFG01000002.1"/>
</dbReference>
<dbReference type="Gene3D" id="1.10.150.320">
    <property type="entry name" value="Photosystem II 12 kDa extrinsic protein"/>
    <property type="match status" value="1"/>
</dbReference>
<dbReference type="InterPro" id="IPR004509">
    <property type="entry name" value="Competence_ComEA_HhH"/>
</dbReference>
<proteinExistence type="predicted"/>
<dbReference type="PANTHER" id="PTHR21180">
    <property type="entry name" value="ENDONUCLEASE/EXONUCLEASE/PHOSPHATASE FAMILY DOMAIN-CONTAINING PROTEIN 1"/>
    <property type="match status" value="1"/>
</dbReference>
<evidence type="ECO:0000313" key="4">
    <source>
        <dbReference type="EMBL" id="HET47028.1"/>
    </source>
</evidence>
<evidence type="ECO:0000313" key="6">
    <source>
        <dbReference type="Proteomes" id="UP000027284"/>
    </source>
</evidence>
<dbReference type="STRING" id="1312852.EG19_03385"/>
<dbReference type="Proteomes" id="UP000027284">
    <property type="component" value="Unassembled WGS sequence"/>
</dbReference>
<dbReference type="AlphaFoldDB" id="A0A062XQH3"/>
<dbReference type="GO" id="GO:0015627">
    <property type="term" value="C:type II protein secretion system complex"/>
    <property type="evidence" value="ECO:0007669"/>
    <property type="project" value="TreeGrafter"/>
</dbReference>
<dbReference type="InterPro" id="IPR010994">
    <property type="entry name" value="RuvA_2-like"/>
</dbReference>
<dbReference type="SUPFAM" id="SSF47781">
    <property type="entry name" value="RuvA domain 2-like"/>
    <property type="match status" value="1"/>
</dbReference>
<dbReference type="Pfam" id="PF12836">
    <property type="entry name" value="HHH_3"/>
    <property type="match status" value="1"/>
</dbReference>
<feature type="domain" description="Helix-hairpin-helix DNA-binding motif class 1" evidence="3">
    <location>
        <begin position="36"/>
        <end position="55"/>
    </location>
</feature>
<dbReference type="GO" id="GO:0015628">
    <property type="term" value="P:protein secretion by the type II secretion system"/>
    <property type="evidence" value="ECO:0007669"/>
    <property type="project" value="TreeGrafter"/>
</dbReference>
<evidence type="ECO:0000256" key="2">
    <source>
        <dbReference type="SAM" id="SignalP"/>
    </source>
</evidence>
<feature type="signal peptide" evidence="2">
    <location>
        <begin position="1"/>
        <end position="20"/>
    </location>
</feature>
<accession>A0A062XQH3</accession>
<feature type="domain" description="Helix-hairpin-helix DNA-binding motif class 1" evidence="3">
    <location>
        <begin position="66"/>
        <end position="85"/>
    </location>
</feature>
<evidence type="ECO:0000256" key="1">
    <source>
        <dbReference type="SAM" id="MobiDB-lite"/>
    </source>
</evidence>
<reference evidence="5 6" key="1">
    <citation type="submission" date="2014-04" db="EMBL/GenBank/DDBJ databases">
        <title>The Genome Sequence of Thermoanaerobaculum aquaticum MP-01, The First Cultivated Group 23 Acidobacterium.</title>
        <authorList>
            <person name="Stamps B.W."/>
            <person name="Losey N.A."/>
            <person name="Lawson P.A."/>
            <person name="Stevenson B.S."/>
        </authorList>
    </citation>
    <scope>NUCLEOTIDE SEQUENCE [LARGE SCALE GENOMIC DNA]</scope>
    <source>
        <strain evidence="5 6">MP-01</strain>
    </source>
</reference>
<name>A0A062XQH3_9BACT</name>
<organism evidence="5 6">
    <name type="scientific">Thermoanaerobaculum aquaticum</name>
    <dbReference type="NCBI Taxonomy" id="1312852"/>
    <lineage>
        <taxon>Bacteria</taxon>
        <taxon>Pseudomonadati</taxon>
        <taxon>Acidobacteriota</taxon>
        <taxon>Thermoanaerobaculia</taxon>
        <taxon>Thermoanaerobaculales</taxon>
        <taxon>Thermoanaerobaculaceae</taxon>
        <taxon>Thermoanaerobaculum</taxon>
    </lineage>
</organism>
<protein>
    <submittedName>
        <fullName evidence="4">Helix-hairpin-helix domain-containing protein</fullName>
    </submittedName>
</protein>
<dbReference type="GO" id="GO:0003677">
    <property type="term" value="F:DNA binding"/>
    <property type="evidence" value="ECO:0007669"/>
    <property type="project" value="InterPro"/>
</dbReference>
<dbReference type="GO" id="GO:0006281">
    <property type="term" value="P:DNA repair"/>
    <property type="evidence" value="ECO:0007669"/>
    <property type="project" value="InterPro"/>
</dbReference>
<dbReference type="SMART" id="SM00278">
    <property type="entry name" value="HhH1"/>
    <property type="match status" value="2"/>
</dbReference>